<gene>
    <name evidence="1" type="ORF">L6164_004233</name>
</gene>
<reference evidence="1 2" key="1">
    <citation type="journal article" date="2022" name="DNA Res.">
        <title>Chromosomal-level genome assembly of the orchid tree Bauhinia variegata (Leguminosae; Cercidoideae) supports the allotetraploid origin hypothesis of Bauhinia.</title>
        <authorList>
            <person name="Zhong Y."/>
            <person name="Chen Y."/>
            <person name="Zheng D."/>
            <person name="Pang J."/>
            <person name="Liu Y."/>
            <person name="Luo S."/>
            <person name="Meng S."/>
            <person name="Qian L."/>
            <person name="Wei D."/>
            <person name="Dai S."/>
            <person name="Zhou R."/>
        </authorList>
    </citation>
    <scope>NUCLEOTIDE SEQUENCE [LARGE SCALE GENOMIC DNA]</scope>
    <source>
        <strain evidence="1">BV-YZ2020</strain>
    </source>
</reference>
<dbReference type="EMBL" id="CM039427">
    <property type="protein sequence ID" value="KAI4355460.1"/>
    <property type="molecule type" value="Genomic_DNA"/>
</dbReference>
<accession>A0ACB9Q985</accession>
<keyword evidence="2" id="KW-1185">Reference proteome</keyword>
<protein>
    <submittedName>
        <fullName evidence="1">Uncharacterized protein</fullName>
    </submittedName>
</protein>
<comment type="caution">
    <text evidence="1">The sequence shown here is derived from an EMBL/GenBank/DDBJ whole genome shotgun (WGS) entry which is preliminary data.</text>
</comment>
<sequence length="141" mass="16117">MGVSGRCLKSIISLKKPHTTDQEKVGDKSKKKWRIWRSSSEVFRSSRKALRRGTVQHLRAPPKDFMVIKQEWAAVLTQAVFRAFLEGWCDIPGTADEVKAKLQMRQEAAIKRDRAMAYSFSQQVMSNHDCLLAQNQEPIGQ</sequence>
<organism evidence="1 2">
    <name type="scientific">Bauhinia variegata</name>
    <name type="common">Purple orchid tree</name>
    <name type="synonym">Phanera variegata</name>
    <dbReference type="NCBI Taxonomy" id="167791"/>
    <lineage>
        <taxon>Eukaryota</taxon>
        <taxon>Viridiplantae</taxon>
        <taxon>Streptophyta</taxon>
        <taxon>Embryophyta</taxon>
        <taxon>Tracheophyta</taxon>
        <taxon>Spermatophyta</taxon>
        <taxon>Magnoliopsida</taxon>
        <taxon>eudicotyledons</taxon>
        <taxon>Gunneridae</taxon>
        <taxon>Pentapetalae</taxon>
        <taxon>rosids</taxon>
        <taxon>fabids</taxon>
        <taxon>Fabales</taxon>
        <taxon>Fabaceae</taxon>
        <taxon>Cercidoideae</taxon>
        <taxon>Cercideae</taxon>
        <taxon>Bauhiniinae</taxon>
        <taxon>Bauhinia</taxon>
    </lineage>
</organism>
<name>A0ACB9Q985_BAUVA</name>
<evidence type="ECO:0000313" key="1">
    <source>
        <dbReference type="EMBL" id="KAI4355460.1"/>
    </source>
</evidence>
<proteinExistence type="predicted"/>
<evidence type="ECO:0000313" key="2">
    <source>
        <dbReference type="Proteomes" id="UP000828941"/>
    </source>
</evidence>
<dbReference type="Proteomes" id="UP000828941">
    <property type="component" value="Chromosome 2"/>
</dbReference>